<gene>
    <name evidence="11" type="ORF">PF001_g16211</name>
    <name evidence="10" type="ORF">PF002_g18068</name>
    <name evidence="9" type="ORF">PF004_g15847</name>
    <name evidence="8" type="ORF">PF005_g16940</name>
    <name evidence="7" type="ORF">PF006_g15801</name>
    <name evidence="6" type="ORF">PF007_g16994</name>
    <name evidence="3" type="ORF">PF009_g18047</name>
    <name evidence="5" type="ORF">PF010_g16346</name>
    <name evidence="4" type="ORF">PF011_g15160</name>
</gene>
<dbReference type="EMBL" id="QXGD01001162">
    <property type="protein sequence ID" value="KAE9213084.1"/>
    <property type="molecule type" value="Genomic_DNA"/>
</dbReference>
<evidence type="ECO:0000313" key="6">
    <source>
        <dbReference type="EMBL" id="KAE9096475.1"/>
    </source>
</evidence>
<dbReference type="Proteomes" id="UP000440732">
    <property type="component" value="Unassembled WGS sequence"/>
</dbReference>
<dbReference type="Proteomes" id="UP000460718">
    <property type="component" value="Unassembled WGS sequence"/>
</dbReference>
<keyword evidence="2" id="KW-0732">Signal</keyword>
<dbReference type="Proteomes" id="UP000488956">
    <property type="component" value="Unassembled WGS sequence"/>
</dbReference>
<evidence type="ECO:0000313" key="5">
    <source>
        <dbReference type="EMBL" id="KAE9096441.1"/>
    </source>
</evidence>
<keyword evidence="13" id="KW-1185">Reference proteome</keyword>
<evidence type="ECO:0000313" key="3">
    <source>
        <dbReference type="EMBL" id="KAE8931907.1"/>
    </source>
</evidence>
<protein>
    <recommendedName>
        <fullName evidence="21">Serine protease</fullName>
    </recommendedName>
</protein>
<dbReference type="EMBL" id="QXGA01001061">
    <property type="protein sequence ID" value="KAE9130270.1"/>
    <property type="molecule type" value="Genomic_DNA"/>
</dbReference>
<evidence type="ECO:0000313" key="14">
    <source>
        <dbReference type="Proteomes" id="UP000437068"/>
    </source>
</evidence>
<sequence length="508" mass="55411">MVATGLLVLLALFSLPARVYVNVSSCGRQVTQLPNHLQNADAVVVLRPLVGEEWSLFPSDKRLPQALQIVQPGADFMAVNFKQLNLLSGDKVVVRDPNGSMSITVTPANASTIVKNTTDNRSSPHLLLLRTHPFLLKGETVVVEYVPSVMTLMLPTVRSLHDKPVVVMDSYAYIKYSPRSGASFGGVDTESTIGATDEAKEAICYRKTQPKMYAKARAVARLMIRTEPEQTSVTSGQVTSWGFCTGWLIGRGNHLITNYHCVKNAAAVERSVQPSLHRKEVSTDFLPRVISRIWPQATSPPNKTGRVVEAVVSFMAETKTCRETGYMGEQVGVVEATRVAVVTENPDLDYALLRVLSNNSAADLGRRYGYLRLRAAGPVDGETIYIPQHPRGEPKEIAATKDGKPAIIEVSTVTSGDSSQYLRRDSGISSGLPTVWYNADTEPGSSGSPVLSRKDNTVVALHRAGNSETAQSASTELFNMGVRIDLIARDLQQRNVLPQNALVRRESK</sequence>
<dbReference type="InterPro" id="IPR009003">
    <property type="entry name" value="Peptidase_S1_PA"/>
</dbReference>
<dbReference type="AlphaFoldDB" id="A0A6A3XE25"/>
<feature type="signal peptide" evidence="2">
    <location>
        <begin position="1"/>
        <end position="21"/>
    </location>
</feature>
<dbReference type="EMBL" id="QXGE01001100">
    <property type="protein sequence ID" value="KAE9297841.1"/>
    <property type="molecule type" value="Genomic_DNA"/>
</dbReference>
<dbReference type="EMBL" id="QXFX01001114">
    <property type="protein sequence ID" value="KAE9096441.1"/>
    <property type="molecule type" value="Genomic_DNA"/>
</dbReference>
<dbReference type="PANTHER" id="PTHR36234:SF5">
    <property type="entry name" value="LYSYL ENDOPEPTIDASE"/>
    <property type="match status" value="1"/>
</dbReference>
<dbReference type="InterPro" id="IPR043504">
    <property type="entry name" value="Peptidase_S1_PA_chymotrypsin"/>
</dbReference>
<dbReference type="EMBL" id="QXGC01001085">
    <property type="protein sequence ID" value="KAE9211720.1"/>
    <property type="molecule type" value="Genomic_DNA"/>
</dbReference>
<dbReference type="EMBL" id="QXGF01001181">
    <property type="protein sequence ID" value="KAE8931907.1"/>
    <property type="molecule type" value="Genomic_DNA"/>
</dbReference>
<dbReference type="Proteomes" id="UP000433483">
    <property type="component" value="Unassembled WGS sequence"/>
</dbReference>
<dbReference type="Proteomes" id="UP000437068">
    <property type="component" value="Unassembled WGS sequence"/>
</dbReference>
<feature type="chain" id="PRO_5036380837" description="Serine protease" evidence="2">
    <location>
        <begin position="22"/>
        <end position="508"/>
    </location>
</feature>
<dbReference type="EMBL" id="QXFW01001015">
    <property type="protein sequence ID" value="KAE8998176.1"/>
    <property type="molecule type" value="Genomic_DNA"/>
</dbReference>
<evidence type="ECO:0000313" key="10">
    <source>
        <dbReference type="EMBL" id="KAE9213084.1"/>
    </source>
</evidence>
<accession>A0A6A3XE25</accession>
<evidence type="ECO:0000313" key="8">
    <source>
        <dbReference type="EMBL" id="KAE9196278.1"/>
    </source>
</evidence>
<comment type="caution">
    <text evidence="8">The sequence shown here is derived from an EMBL/GenBank/DDBJ whole genome shotgun (WGS) entry which is preliminary data.</text>
</comment>
<dbReference type="Proteomes" id="UP000440367">
    <property type="component" value="Unassembled WGS sequence"/>
</dbReference>
<evidence type="ECO:0000313" key="19">
    <source>
        <dbReference type="Proteomes" id="UP000476176"/>
    </source>
</evidence>
<evidence type="ECO:0000313" key="18">
    <source>
        <dbReference type="Proteomes" id="UP000460718"/>
    </source>
</evidence>
<dbReference type="Proteomes" id="UP000441208">
    <property type="component" value="Unassembled WGS sequence"/>
</dbReference>
<dbReference type="EMBL" id="QXFZ01001124">
    <property type="protein sequence ID" value="KAE9096475.1"/>
    <property type="molecule type" value="Genomic_DNA"/>
</dbReference>
<evidence type="ECO:0000256" key="1">
    <source>
        <dbReference type="ARBA" id="ARBA00023026"/>
    </source>
</evidence>
<evidence type="ECO:0000313" key="9">
    <source>
        <dbReference type="EMBL" id="KAE9211720.1"/>
    </source>
</evidence>
<dbReference type="SUPFAM" id="SSF50494">
    <property type="entry name" value="Trypsin-like serine proteases"/>
    <property type="match status" value="1"/>
</dbReference>
<evidence type="ECO:0000313" key="20">
    <source>
        <dbReference type="Proteomes" id="UP000488956"/>
    </source>
</evidence>
<evidence type="ECO:0000313" key="16">
    <source>
        <dbReference type="Proteomes" id="UP000440732"/>
    </source>
</evidence>
<dbReference type="EMBL" id="QXGB01001137">
    <property type="protein sequence ID" value="KAE9196278.1"/>
    <property type="molecule type" value="Genomic_DNA"/>
</dbReference>
<name>A0A6A3XE25_9STRA</name>
<organism evidence="8 13">
    <name type="scientific">Phytophthora fragariae</name>
    <dbReference type="NCBI Taxonomy" id="53985"/>
    <lineage>
        <taxon>Eukaryota</taxon>
        <taxon>Sar</taxon>
        <taxon>Stramenopiles</taxon>
        <taxon>Oomycota</taxon>
        <taxon>Peronosporomycetes</taxon>
        <taxon>Peronosporales</taxon>
        <taxon>Peronosporaceae</taxon>
        <taxon>Phytophthora</taxon>
    </lineage>
</organism>
<dbReference type="Proteomes" id="UP000476176">
    <property type="component" value="Unassembled WGS sequence"/>
</dbReference>
<keyword evidence="1" id="KW-0843">Virulence</keyword>
<evidence type="ECO:0008006" key="21">
    <source>
        <dbReference type="Google" id="ProtNLM"/>
    </source>
</evidence>
<evidence type="ECO:0000256" key="2">
    <source>
        <dbReference type="SAM" id="SignalP"/>
    </source>
</evidence>
<dbReference type="Proteomes" id="UP000429523">
    <property type="component" value="Unassembled WGS sequence"/>
</dbReference>
<proteinExistence type="predicted"/>
<evidence type="ECO:0000313" key="12">
    <source>
        <dbReference type="Proteomes" id="UP000429523"/>
    </source>
</evidence>
<evidence type="ECO:0000313" key="15">
    <source>
        <dbReference type="Proteomes" id="UP000440367"/>
    </source>
</evidence>
<evidence type="ECO:0000313" key="13">
    <source>
        <dbReference type="Proteomes" id="UP000433483"/>
    </source>
</evidence>
<reference evidence="12 13" key="1">
    <citation type="submission" date="2018-08" db="EMBL/GenBank/DDBJ databases">
        <title>Genomic investigation of the strawberry pathogen Phytophthora fragariae indicates pathogenicity is determined by transcriptional variation in three key races.</title>
        <authorList>
            <person name="Adams T.M."/>
            <person name="Armitage A.D."/>
            <person name="Sobczyk M.K."/>
            <person name="Bates H.J."/>
            <person name="Dunwell J.M."/>
            <person name="Nellist C.F."/>
            <person name="Harrison R.J."/>
        </authorList>
    </citation>
    <scope>NUCLEOTIDE SEQUENCE [LARGE SCALE GENOMIC DNA]</scope>
    <source>
        <strain evidence="11 14">A4</strain>
        <strain evidence="10 15">BC-1</strain>
        <strain evidence="9 19">BC-23</strain>
        <strain evidence="8 13">NOV-27</strain>
        <strain evidence="7 16">NOV-5</strain>
        <strain evidence="6 17">NOV-71</strain>
        <strain evidence="3 12">NOV-9</strain>
        <strain evidence="5 20">ONT-3</strain>
        <strain evidence="4 18">SCRP245</strain>
    </source>
</reference>
<dbReference type="PANTHER" id="PTHR36234">
    <property type="entry name" value="LYSYL ENDOPEPTIDASE"/>
    <property type="match status" value="1"/>
</dbReference>
<evidence type="ECO:0000313" key="7">
    <source>
        <dbReference type="EMBL" id="KAE9130270.1"/>
    </source>
</evidence>
<dbReference type="Gene3D" id="2.40.10.10">
    <property type="entry name" value="Trypsin-like serine proteases"/>
    <property type="match status" value="2"/>
</dbReference>
<evidence type="ECO:0000313" key="17">
    <source>
        <dbReference type="Proteomes" id="UP000441208"/>
    </source>
</evidence>
<evidence type="ECO:0000313" key="4">
    <source>
        <dbReference type="EMBL" id="KAE8998176.1"/>
    </source>
</evidence>
<evidence type="ECO:0000313" key="11">
    <source>
        <dbReference type="EMBL" id="KAE9297841.1"/>
    </source>
</evidence>
<dbReference type="OrthoDB" id="100767at2759"/>
<dbReference type="Pfam" id="PF13365">
    <property type="entry name" value="Trypsin_2"/>
    <property type="match status" value="1"/>
</dbReference>